<sequence>MTPSLNSIVSRLHLKQLRLLIALGDHGSLLNAAKQVALTQPGASKALQEIETTFGAPLFNRTNRGLEPNAVGNCVIRYARLIHTDLAHLREEIVGIMRGHGGRVAVGVIMGAVPRLTEAISALIAKHPEMSVEIVEDTSATLLNLIDAGRLDLAVCRTTISQTPYLYESTKVQDETLAVIANVHHPVCGEKELTLKALADFRWVVYRANMPMRMLLEREFREAEIRFPLHLLETTSAFATLSLLQSNPTFVALVSIDVAQFFTRHGITRILPLQLSSRSEPYELVTRKGAPLTPGARHLIEELIGQSSETDVNSSDPVESASSPQHK</sequence>
<dbReference type="RefSeq" id="WP_408335122.1">
    <property type="nucleotide sequence ID" value="NZ_JAQQFH010000051.1"/>
</dbReference>
<comment type="similarity">
    <text evidence="1">Belongs to the LysR transcriptional regulatory family.</text>
</comment>
<dbReference type="InterPro" id="IPR000847">
    <property type="entry name" value="LysR_HTH_N"/>
</dbReference>
<evidence type="ECO:0000313" key="7">
    <source>
        <dbReference type="EMBL" id="MFL9888604.1"/>
    </source>
</evidence>
<keyword evidence="3" id="KW-0238">DNA-binding</keyword>
<organism evidence="7 8">
    <name type="scientific">Paraburkholderia agricolaris</name>
    <dbReference type="NCBI Taxonomy" id="2152888"/>
    <lineage>
        <taxon>Bacteria</taxon>
        <taxon>Pseudomonadati</taxon>
        <taxon>Pseudomonadota</taxon>
        <taxon>Betaproteobacteria</taxon>
        <taxon>Burkholderiales</taxon>
        <taxon>Burkholderiaceae</taxon>
        <taxon>Paraburkholderia</taxon>
    </lineage>
</organism>
<gene>
    <name evidence="7" type="ORF">PQR66_36645</name>
</gene>
<feature type="region of interest" description="Disordered" evidence="5">
    <location>
        <begin position="305"/>
        <end position="327"/>
    </location>
</feature>
<dbReference type="PANTHER" id="PTHR30419:SF8">
    <property type="entry name" value="NITROGEN ASSIMILATION TRANSCRIPTIONAL ACTIVATOR-RELATED"/>
    <property type="match status" value="1"/>
</dbReference>
<dbReference type="SUPFAM" id="SSF46785">
    <property type="entry name" value="Winged helix' DNA-binding domain"/>
    <property type="match status" value="1"/>
</dbReference>
<dbReference type="InterPro" id="IPR036390">
    <property type="entry name" value="WH_DNA-bd_sf"/>
</dbReference>
<evidence type="ECO:0000256" key="1">
    <source>
        <dbReference type="ARBA" id="ARBA00009437"/>
    </source>
</evidence>
<dbReference type="PROSITE" id="PS50931">
    <property type="entry name" value="HTH_LYSR"/>
    <property type="match status" value="1"/>
</dbReference>
<dbReference type="Proteomes" id="UP001629249">
    <property type="component" value="Unassembled WGS sequence"/>
</dbReference>
<name>A0ABW8ZZC6_9BURK</name>
<evidence type="ECO:0000256" key="5">
    <source>
        <dbReference type="SAM" id="MobiDB-lite"/>
    </source>
</evidence>
<evidence type="ECO:0000256" key="4">
    <source>
        <dbReference type="ARBA" id="ARBA00023163"/>
    </source>
</evidence>
<proteinExistence type="inferred from homology"/>
<dbReference type="SUPFAM" id="SSF53850">
    <property type="entry name" value="Periplasmic binding protein-like II"/>
    <property type="match status" value="1"/>
</dbReference>
<keyword evidence="8" id="KW-1185">Reference proteome</keyword>
<reference evidence="7 8" key="1">
    <citation type="journal article" date="2024" name="Chem. Sci.">
        <title>Discovery of megapolipeptins by genome mining of a Burkholderiales bacteria collection.</title>
        <authorList>
            <person name="Paulo B.S."/>
            <person name="Recchia M.J.J."/>
            <person name="Lee S."/>
            <person name="Fergusson C.H."/>
            <person name="Romanowski S.B."/>
            <person name="Hernandez A."/>
            <person name="Krull N."/>
            <person name="Liu D.Y."/>
            <person name="Cavanagh H."/>
            <person name="Bos A."/>
            <person name="Gray C.A."/>
            <person name="Murphy B.T."/>
            <person name="Linington R.G."/>
            <person name="Eustaquio A.S."/>
        </authorList>
    </citation>
    <scope>NUCLEOTIDE SEQUENCE [LARGE SCALE GENOMIC DNA]</scope>
    <source>
        <strain evidence="7 8">RL16-012-BIC-B</strain>
    </source>
</reference>
<keyword evidence="2" id="KW-0805">Transcription regulation</keyword>
<dbReference type="Gene3D" id="1.10.10.10">
    <property type="entry name" value="Winged helix-like DNA-binding domain superfamily/Winged helix DNA-binding domain"/>
    <property type="match status" value="1"/>
</dbReference>
<dbReference type="InterPro" id="IPR036388">
    <property type="entry name" value="WH-like_DNA-bd_sf"/>
</dbReference>
<dbReference type="Pfam" id="PF03466">
    <property type="entry name" value="LysR_substrate"/>
    <property type="match status" value="1"/>
</dbReference>
<evidence type="ECO:0000256" key="3">
    <source>
        <dbReference type="ARBA" id="ARBA00023125"/>
    </source>
</evidence>
<feature type="domain" description="HTH lysR-type" evidence="6">
    <location>
        <begin position="12"/>
        <end position="69"/>
    </location>
</feature>
<dbReference type="Pfam" id="PF00126">
    <property type="entry name" value="HTH_1"/>
    <property type="match status" value="1"/>
</dbReference>
<protein>
    <submittedName>
        <fullName evidence="7">LysR family transcriptional regulator</fullName>
    </submittedName>
</protein>
<dbReference type="PANTHER" id="PTHR30419">
    <property type="entry name" value="HTH-TYPE TRANSCRIPTIONAL REGULATOR YBHD"/>
    <property type="match status" value="1"/>
</dbReference>
<dbReference type="InterPro" id="IPR050950">
    <property type="entry name" value="HTH-type_LysR_regulators"/>
</dbReference>
<evidence type="ECO:0000259" key="6">
    <source>
        <dbReference type="PROSITE" id="PS50931"/>
    </source>
</evidence>
<evidence type="ECO:0000313" key="8">
    <source>
        <dbReference type="Proteomes" id="UP001629249"/>
    </source>
</evidence>
<dbReference type="InterPro" id="IPR005119">
    <property type="entry name" value="LysR_subst-bd"/>
</dbReference>
<accession>A0ABW8ZZC6</accession>
<dbReference type="EMBL" id="JAQQFN010000044">
    <property type="protein sequence ID" value="MFL9888604.1"/>
    <property type="molecule type" value="Genomic_DNA"/>
</dbReference>
<comment type="caution">
    <text evidence="7">The sequence shown here is derived from an EMBL/GenBank/DDBJ whole genome shotgun (WGS) entry which is preliminary data.</text>
</comment>
<keyword evidence="4" id="KW-0804">Transcription</keyword>
<evidence type="ECO:0000256" key="2">
    <source>
        <dbReference type="ARBA" id="ARBA00023015"/>
    </source>
</evidence>
<dbReference type="Gene3D" id="3.40.190.290">
    <property type="match status" value="1"/>
</dbReference>